<organism evidence="1 2">
    <name type="scientific">Fusarium decemcellulare</name>
    <dbReference type="NCBI Taxonomy" id="57161"/>
    <lineage>
        <taxon>Eukaryota</taxon>
        <taxon>Fungi</taxon>
        <taxon>Dikarya</taxon>
        <taxon>Ascomycota</taxon>
        <taxon>Pezizomycotina</taxon>
        <taxon>Sordariomycetes</taxon>
        <taxon>Hypocreomycetidae</taxon>
        <taxon>Hypocreales</taxon>
        <taxon>Nectriaceae</taxon>
        <taxon>Fusarium</taxon>
        <taxon>Fusarium decemcellulare species complex</taxon>
    </lineage>
</organism>
<sequence>MVRIVVNPQQLLSSRYIALEGLNSSLIHHDDKSCHKTAQYNPDSPGPPEYYRANAAPVPAYTPPCPVPGCRKHGRSPHKSPLTPRRLPSRHLKVDGASQQDDYLKVHLLSERTVLKDCVDHMSQKFGIVITQKSLEERWETLGYECTPAAGDRWTHAHHCVAHANLSILTTPSWITSTKSADKDKPTTRSKSSRVPRSRPSNNNEPQPDDKPARKKALKWTTEEHEYFTGLLQAGTVESAIELGFMLNPGPTKSEDGHRAKLREEYGAHLYASLSASGSPSLSSYDDPEKKPGKRLRDEGSSDEESSQAKRRLSFSTIHILCPAA</sequence>
<gene>
    <name evidence="1" type="ORF">NM208_g7498</name>
</gene>
<accession>A0ACC1S938</accession>
<dbReference type="Proteomes" id="UP001148629">
    <property type="component" value="Unassembled WGS sequence"/>
</dbReference>
<protein>
    <submittedName>
        <fullName evidence="1">Uncharacterized protein</fullName>
    </submittedName>
</protein>
<keyword evidence="2" id="KW-1185">Reference proteome</keyword>
<name>A0ACC1S938_9HYPO</name>
<evidence type="ECO:0000313" key="2">
    <source>
        <dbReference type="Proteomes" id="UP001148629"/>
    </source>
</evidence>
<proteinExistence type="predicted"/>
<comment type="caution">
    <text evidence="1">The sequence shown here is derived from an EMBL/GenBank/DDBJ whole genome shotgun (WGS) entry which is preliminary data.</text>
</comment>
<reference evidence="1" key="1">
    <citation type="submission" date="2022-08" db="EMBL/GenBank/DDBJ databases">
        <title>Genome Sequence of Fusarium decemcellulare.</title>
        <authorList>
            <person name="Buettner E."/>
        </authorList>
    </citation>
    <scope>NUCLEOTIDE SEQUENCE</scope>
    <source>
        <strain evidence="1">Babe19</strain>
    </source>
</reference>
<dbReference type="EMBL" id="JANRMS010000776">
    <property type="protein sequence ID" value="KAJ3534544.1"/>
    <property type="molecule type" value="Genomic_DNA"/>
</dbReference>
<evidence type="ECO:0000313" key="1">
    <source>
        <dbReference type="EMBL" id="KAJ3534544.1"/>
    </source>
</evidence>